<accession>A0AB33VDC1</accession>
<evidence type="ECO:0000313" key="5">
    <source>
        <dbReference type="EMBL" id="EAP72855.1"/>
    </source>
</evidence>
<gene>
    <name evidence="5" type="primary">narP</name>
    <name evidence="5" type="ORF">RRSL_02348</name>
</gene>
<sequence>MRFRRPQLPQFGSHRSEWAIGRNIPEWAHNHDQAGGAVKSIVVEAHPLVRAGATHVLQALPAVSQVVSVEPGEALFENLAAHADAELALIGLPLPGIDDIPALTRLLRQPHPRHIAVLGESDSPAHVRAVMQLNISAYLLKSYAGKLIAAALELVLAGGRYVPASIVLARPDSPFGITRAGNDDCAMLGLTQRQYEILVLLSRGHPVKTISRMLGISEATTKAHINALYRRLEVRSRTEAIFVATQRGAMLMSHPRLVEPPIHPEPSRLVHAG</sequence>
<dbReference type="SMART" id="SM00448">
    <property type="entry name" value="REC"/>
    <property type="match status" value="1"/>
</dbReference>
<dbReference type="Pfam" id="PF00196">
    <property type="entry name" value="GerE"/>
    <property type="match status" value="1"/>
</dbReference>
<organism evidence="5 6">
    <name type="scientific">Ralstonia solanacearum (strain UW551)</name>
    <dbReference type="NCBI Taxonomy" id="342110"/>
    <lineage>
        <taxon>Bacteria</taxon>
        <taxon>Pseudomonadati</taxon>
        <taxon>Pseudomonadota</taxon>
        <taxon>Betaproteobacteria</taxon>
        <taxon>Burkholderiales</taxon>
        <taxon>Burkholderiaceae</taxon>
        <taxon>Ralstonia</taxon>
        <taxon>Ralstonia solanacearum species complex</taxon>
    </lineage>
</organism>
<dbReference type="GO" id="GO:0000160">
    <property type="term" value="P:phosphorelay signal transduction system"/>
    <property type="evidence" value="ECO:0007669"/>
    <property type="project" value="InterPro"/>
</dbReference>
<feature type="domain" description="HTH luxR-type" evidence="3">
    <location>
        <begin position="183"/>
        <end position="248"/>
    </location>
</feature>
<dbReference type="InterPro" id="IPR001789">
    <property type="entry name" value="Sig_transdc_resp-reg_receiver"/>
</dbReference>
<comment type="caution">
    <text evidence="5">The sequence shown here is derived from an EMBL/GenBank/DDBJ whole genome shotgun (WGS) entry which is preliminary data.</text>
</comment>
<dbReference type="AlphaFoldDB" id="A0AB33VDC1"/>
<evidence type="ECO:0000259" key="4">
    <source>
        <dbReference type="PROSITE" id="PS50110"/>
    </source>
</evidence>
<name>A0AB33VDC1_RALSU</name>
<dbReference type="Pfam" id="PF00072">
    <property type="entry name" value="Response_reg"/>
    <property type="match status" value="1"/>
</dbReference>
<dbReference type="GO" id="GO:0006355">
    <property type="term" value="P:regulation of DNA-templated transcription"/>
    <property type="evidence" value="ECO:0007669"/>
    <property type="project" value="InterPro"/>
</dbReference>
<dbReference type="PANTHER" id="PTHR45566">
    <property type="entry name" value="HTH-TYPE TRANSCRIPTIONAL REGULATOR YHJB-RELATED"/>
    <property type="match status" value="1"/>
</dbReference>
<evidence type="ECO:0000259" key="3">
    <source>
        <dbReference type="PROSITE" id="PS50043"/>
    </source>
</evidence>
<dbReference type="InterPro" id="IPR016032">
    <property type="entry name" value="Sig_transdc_resp-reg_C-effctor"/>
</dbReference>
<keyword evidence="1" id="KW-0238">DNA-binding</keyword>
<dbReference type="SMART" id="SM00421">
    <property type="entry name" value="HTH_LUXR"/>
    <property type="match status" value="1"/>
</dbReference>
<evidence type="ECO:0000256" key="2">
    <source>
        <dbReference type="PROSITE-ProRule" id="PRU00169"/>
    </source>
</evidence>
<dbReference type="SUPFAM" id="SSF46894">
    <property type="entry name" value="C-terminal effector domain of the bipartite response regulators"/>
    <property type="match status" value="1"/>
</dbReference>
<dbReference type="Gene3D" id="3.40.50.2300">
    <property type="match status" value="1"/>
</dbReference>
<evidence type="ECO:0000313" key="6">
    <source>
        <dbReference type="Proteomes" id="UP000005933"/>
    </source>
</evidence>
<dbReference type="CDD" id="cd06170">
    <property type="entry name" value="LuxR_C_like"/>
    <property type="match status" value="1"/>
</dbReference>
<feature type="domain" description="Response regulatory" evidence="4">
    <location>
        <begin position="39"/>
        <end position="156"/>
    </location>
</feature>
<comment type="caution">
    <text evidence="2">Lacks conserved residue(s) required for the propagation of feature annotation.</text>
</comment>
<reference evidence="5 6" key="1">
    <citation type="journal article" date="2006" name="Mol. Plant Microbe Interact.">
        <title>Identification of open reading frames unique to a select agent: Ralstonia solanacearum race 3 biovar 2.</title>
        <authorList>
            <person name="Gabriel D.W."/>
            <person name="Allen C."/>
            <person name="Schell M."/>
            <person name="Denny T.P."/>
            <person name="Greenberg J.T."/>
            <person name="Duan Y.P."/>
            <person name="Flores-Cruz Z."/>
            <person name="Huang Q."/>
            <person name="Clifford J.M."/>
            <person name="Presting G."/>
            <person name="Gonzalez E.T."/>
            <person name="Reddy J."/>
            <person name="Elphinstone J."/>
            <person name="Swanson J."/>
            <person name="Yao J."/>
            <person name="Mulholland V."/>
            <person name="Liu L."/>
            <person name="Farmerie W."/>
            <person name="Patnaikuni M."/>
            <person name="Balogh B."/>
            <person name="Norman D."/>
            <person name="Alvarez A."/>
            <person name="Castillo J.A."/>
            <person name="Jones J."/>
            <person name="Saddler G."/>
            <person name="Walunas T."/>
            <person name="Zhukov A."/>
            <person name="Mikhailova N."/>
        </authorList>
    </citation>
    <scope>NUCLEOTIDE SEQUENCE [LARGE SCALE GENOMIC DNA]</scope>
    <source>
        <strain evidence="5 6">UW551</strain>
    </source>
</reference>
<dbReference type="SUPFAM" id="SSF52172">
    <property type="entry name" value="CheY-like"/>
    <property type="match status" value="1"/>
</dbReference>
<dbReference type="InterPro" id="IPR000792">
    <property type="entry name" value="Tscrpt_reg_LuxR_C"/>
</dbReference>
<dbReference type="GO" id="GO:0003677">
    <property type="term" value="F:DNA binding"/>
    <property type="evidence" value="ECO:0007669"/>
    <property type="project" value="UniProtKB-KW"/>
</dbReference>
<protein>
    <submittedName>
        <fullName evidence="5">NarP</fullName>
    </submittedName>
</protein>
<dbReference type="EMBL" id="AAKL01000023">
    <property type="protein sequence ID" value="EAP72855.1"/>
    <property type="molecule type" value="Genomic_DNA"/>
</dbReference>
<dbReference type="InterPro" id="IPR051015">
    <property type="entry name" value="EvgA-like"/>
</dbReference>
<dbReference type="InterPro" id="IPR011006">
    <property type="entry name" value="CheY-like_superfamily"/>
</dbReference>
<dbReference type="PRINTS" id="PR00038">
    <property type="entry name" value="HTHLUXR"/>
</dbReference>
<dbReference type="Proteomes" id="UP000005933">
    <property type="component" value="Unassembled WGS sequence"/>
</dbReference>
<proteinExistence type="predicted"/>
<dbReference type="PANTHER" id="PTHR45566:SF1">
    <property type="entry name" value="HTH-TYPE TRANSCRIPTIONAL REGULATOR YHJB-RELATED"/>
    <property type="match status" value="1"/>
</dbReference>
<dbReference type="PROSITE" id="PS50110">
    <property type="entry name" value="RESPONSE_REGULATORY"/>
    <property type="match status" value="1"/>
</dbReference>
<dbReference type="PROSITE" id="PS50043">
    <property type="entry name" value="HTH_LUXR_2"/>
    <property type="match status" value="1"/>
</dbReference>
<evidence type="ECO:0000256" key="1">
    <source>
        <dbReference type="ARBA" id="ARBA00023125"/>
    </source>
</evidence>